<proteinExistence type="predicted"/>
<evidence type="ECO:0000313" key="2">
    <source>
        <dbReference type="Proteomes" id="UP001500542"/>
    </source>
</evidence>
<dbReference type="Proteomes" id="UP001500542">
    <property type="component" value="Unassembled WGS sequence"/>
</dbReference>
<accession>A0ABN1PE73</accession>
<name>A0ABN1PE73_9ACTN</name>
<dbReference type="Pfam" id="PF15589">
    <property type="entry name" value="Imm21"/>
    <property type="match status" value="1"/>
</dbReference>
<reference evidence="1 2" key="1">
    <citation type="journal article" date="2019" name="Int. J. Syst. Evol. Microbiol.">
        <title>The Global Catalogue of Microorganisms (GCM) 10K type strain sequencing project: providing services to taxonomists for standard genome sequencing and annotation.</title>
        <authorList>
            <consortium name="The Broad Institute Genomics Platform"/>
            <consortium name="The Broad Institute Genome Sequencing Center for Infectious Disease"/>
            <person name="Wu L."/>
            <person name="Ma J."/>
        </authorList>
    </citation>
    <scope>NUCLEOTIDE SEQUENCE [LARGE SCALE GENOMIC DNA]</scope>
    <source>
        <strain evidence="1 2">JCM 10977</strain>
    </source>
</reference>
<organism evidence="1 2">
    <name type="scientific">Kribbella koreensis</name>
    <dbReference type="NCBI Taxonomy" id="57909"/>
    <lineage>
        <taxon>Bacteria</taxon>
        <taxon>Bacillati</taxon>
        <taxon>Actinomycetota</taxon>
        <taxon>Actinomycetes</taxon>
        <taxon>Propionibacteriales</taxon>
        <taxon>Kribbellaceae</taxon>
        <taxon>Kribbella</taxon>
    </lineage>
</organism>
<dbReference type="EMBL" id="BAAAHK010000002">
    <property type="protein sequence ID" value="GAA0926905.1"/>
    <property type="molecule type" value="Genomic_DNA"/>
</dbReference>
<comment type="caution">
    <text evidence="1">The sequence shown here is derived from an EMBL/GenBank/DDBJ whole genome shotgun (WGS) entry which is preliminary data.</text>
</comment>
<gene>
    <name evidence="1" type="ORF">GCM10009554_07390</name>
</gene>
<evidence type="ECO:0000313" key="1">
    <source>
        <dbReference type="EMBL" id="GAA0926905.1"/>
    </source>
</evidence>
<keyword evidence="2" id="KW-1185">Reference proteome</keyword>
<protein>
    <submittedName>
        <fullName evidence="1">Immunity 21 family protein</fullName>
    </submittedName>
</protein>
<sequence>MGGPLIVVPVSALDSWHGCTMEGTMIGDGTVVDDYDRACRVDDWAGVIEVGDHQALVLGEVSYRTCYLAEHRVFIRWSVASSAAELFEAAEAVLADDSTPWVDCGVWETDGAAVLMDSAEAGEDLGVPYPDGLGFPSEAPVQIEAGRWRIAAVEISAEHVDVGVVRLSPA</sequence>
<dbReference type="RefSeq" id="WP_343964750.1">
    <property type="nucleotide sequence ID" value="NZ_BAAAHK010000002.1"/>
</dbReference>
<dbReference type="InterPro" id="IPR028961">
    <property type="entry name" value="Imm21"/>
</dbReference>